<dbReference type="SMART" id="SM00028">
    <property type="entry name" value="TPR"/>
    <property type="match status" value="5"/>
</dbReference>
<evidence type="ECO:0000256" key="1">
    <source>
        <dbReference type="PROSITE-ProRule" id="PRU00339"/>
    </source>
</evidence>
<dbReference type="InterPro" id="IPR019734">
    <property type="entry name" value="TPR_rpt"/>
</dbReference>
<evidence type="ECO:0000256" key="2">
    <source>
        <dbReference type="SAM" id="SignalP"/>
    </source>
</evidence>
<feature type="chain" id="PRO_5038428834" description="Tetratricopeptide repeat protein" evidence="2">
    <location>
        <begin position="23"/>
        <end position="487"/>
    </location>
</feature>
<feature type="repeat" description="TPR" evidence="1">
    <location>
        <begin position="306"/>
        <end position="339"/>
    </location>
</feature>
<proteinExistence type="predicted"/>
<evidence type="ECO:0000313" key="4">
    <source>
        <dbReference type="Proteomes" id="UP000886851"/>
    </source>
</evidence>
<dbReference type="GO" id="GO:0051301">
    <property type="term" value="P:cell division"/>
    <property type="evidence" value="ECO:0007669"/>
    <property type="project" value="TreeGrafter"/>
</dbReference>
<protein>
    <recommendedName>
        <fullName evidence="5">Tetratricopeptide repeat protein</fullName>
    </recommendedName>
</protein>
<dbReference type="Gene3D" id="1.25.40.10">
    <property type="entry name" value="Tetratricopeptide repeat domain"/>
    <property type="match status" value="2"/>
</dbReference>
<keyword evidence="2" id="KW-0732">Signal</keyword>
<accession>A0A9D1ZIW0</accession>
<dbReference type="Proteomes" id="UP000886851">
    <property type="component" value="Unassembled WGS sequence"/>
</dbReference>
<name>A0A9D1ZIW0_9BACE</name>
<organism evidence="3 4">
    <name type="scientific">Candidatus Bacteroides pullicola</name>
    <dbReference type="NCBI Taxonomy" id="2838475"/>
    <lineage>
        <taxon>Bacteria</taxon>
        <taxon>Pseudomonadati</taxon>
        <taxon>Bacteroidota</taxon>
        <taxon>Bacteroidia</taxon>
        <taxon>Bacteroidales</taxon>
        <taxon>Bacteroidaceae</taxon>
        <taxon>Bacteroides</taxon>
    </lineage>
</organism>
<dbReference type="SUPFAM" id="SSF48452">
    <property type="entry name" value="TPR-like"/>
    <property type="match status" value="1"/>
</dbReference>
<feature type="signal peptide" evidence="2">
    <location>
        <begin position="1"/>
        <end position="22"/>
    </location>
</feature>
<dbReference type="PANTHER" id="PTHR12558:SF44">
    <property type="entry name" value="TETRATRICOPEPTIDE REPEAT-CONTAINING PROTEIN"/>
    <property type="match status" value="1"/>
</dbReference>
<evidence type="ECO:0008006" key="5">
    <source>
        <dbReference type="Google" id="ProtNLM"/>
    </source>
</evidence>
<keyword evidence="1" id="KW-0802">TPR repeat</keyword>
<sequence>MKIKRIVTLCCVGLLFAGMVSAQTESDWKAGVNQVKEMIKSNPEGAWDLTEELMKGKNKKNVDLILALTQVYLDAEKTEETAELIEKAKKADKKNPSISLLEGDIALAKKDVGTACQLYEQAIYFDPNCYEAYLKYARAYKSASPTMAIDKLNQLKQVAGVPQDVLLQADKAMAEVYYSNNKFSDAAKAYESFIHTDIAEESDILSYAFALFMSHDFEASYEIAHKGLQQNAESTGFNRLAMYNLIDLKRYDEAKAIADVFFNQLKDVNYSGLDYRYYGALLNATEDYAGAIVQFEKAYELDTTAVELLKQISDAYSSNADYDKAIETYKRYCDALPAEEKTTENIFTLAGMYYDQGTDTTHVALEKRQVALQEADTLYAQVCELAPDSYAGYFYRGHTRSAMDPETTQGLAKPYYEKVVELVLAKNDPRYNRVLITCYSYLGYYYMLQGKPEDYAVSKEYWNKILTIDPNNALAKTALKGIEDMGQ</sequence>
<reference evidence="3" key="1">
    <citation type="journal article" date="2021" name="PeerJ">
        <title>Extensive microbial diversity within the chicken gut microbiome revealed by metagenomics and culture.</title>
        <authorList>
            <person name="Gilroy R."/>
            <person name="Ravi A."/>
            <person name="Getino M."/>
            <person name="Pursley I."/>
            <person name="Horton D.L."/>
            <person name="Alikhan N.F."/>
            <person name="Baker D."/>
            <person name="Gharbi K."/>
            <person name="Hall N."/>
            <person name="Watson M."/>
            <person name="Adriaenssens E.M."/>
            <person name="Foster-Nyarko E."/>
            <person name="Jarju S."/>
            <person name="Secka A."/>
            <person name="Antonio M."/>
            <person name="Oren A."/>
            <person name="Chaudhuri R.R."/>
            <person name="La Ragione R."/>
            <person name="Hildebrand F."/>
            <person name="Pallen M.J."/>
        </authorList>
    </citation>
    <scope>NUCLEOTIDE SEQUENCE</scope>
    <source>
        <strain evidence="3">Gambia2-208</strain>
    </source>
</reference>
<dbReference type="AlphaFoldDB" id="A0A9D1ZIW0"/>
<dbReference type="PROSITE" id="PS50005">
    <property type="entry name" value="TPR"/>
    <property type="match status" value="1"/>
</dbReference>
<comment type="caution">
    <text evidence="3">The sequence shown here is derived from an EMBL/GenBank/DDBJ whole genome shotgun (WGS) entry which is preliminary data.</text>
</comment>
<reference evidence="3" key="2">
    <citation type="submission" date="2021-04" db="EMBL/GenBank/DDBJ databases">
        <authorList>
            <person name="Gilroy R."/>
        </authorList>
    </citation>
    <scope>NUCLEOTIDE SEQUENCE</scope>
    <source>
        <strain evidence="3">Gambia2-208</strain>
    </source>
</reference>
<dbReference type="Pfam" id="PF13181">
    <property type="entry name" value="TPR_8"/>
    <property type="match status" value="1"/>
</dbReference>
<evidence type="ECO:0000313" key="3">
    <source>
        <dbReference type="EMBL" id="HIY88738.1"/>
    </source>
</evidence>
<dbReference type="InterPro" id="IPR011990">
    <property type="entry name" value="TPR-like_helical_dom_sf"/>
</dbReference>
<dbReference type="EMBL" id="DXCV01000056">
    <property type="protein sequence ID" value="HIY88738.1"/>
    <property type="molecule type" value="Genomic_DNA"/>
</dbReference>
<gene>
    <name evidence="3" type="ORF">H9824_08555</name>
</gene>
<dbReference type="PANTHER" id="PTHR12558">
    <property type="entry name" value="CELL DIVISION CYCLE 16,23,27"/>
    <property type="match status" value="1"/>
</dbReference>